<evidence type="ECO:0000313" key="1">
    <source>
        <dbReference type="EMBL" id="ORY20223.1"/>
    </source>
</evidence>
<dbReference type="Proteomes" id="UP000193920">
    <property type="component" value="Unassembled WGS sequence"/>
</dbReference>
<name>A0A1Y2ACD3_9FUNG</name>
<evidence type="ECO:0000313" key="2">
    <source>
        <dbReference type="Proteomes" id="UP000193920"/>
    </source>
</evidence>
<dbReference type="STRING" id="1754190.A0A1Y2ACD3"/>
<sequence length="122" mass="15207">MYENLKIEFSETNRRKEQVIINRKFKFNFSTLKKIIQKHIDALNTKQKINFISNFPFINFEYINDIYNKIKSECLEQRYDNFLELLEYFEITYLKDYEIKYWNYYDNIEHLTNNASESFDNY</sequence>
<keyword evidence="2" id="KW-1185">Reference proteome</keyword>
<comment type="caution">
    <text evidence="1">The sequence shown here is derived from an EMBL/GenBank/DDBJ whole genome shotgun (WGS) entry which is preliminary data.</text>
</comment>
<protein>
    <submittedName>
        <fullName evidence="1">Uncharacterized protein</fullName>
    </submittedName>
</protein>
<dbReference type="AlphaFoldDB" id="A0A1Y2ACD3"/>
<reference evidence="1 2" key="1">
    <citation type="submission" date="2016-08" db="EMBL/GenBank/DDBJ databases">
        <title>A Parts List for Fungal Cellulosomes Revealed by Comparative Genomics.</title>
        <authorList>
            <consortium name="DOE Joint Genome Institute"/>
            <person name="Haitjema C.H."/>
            <person name="Gilmore S.P."/>
            <person name="Henske J.K."/>
            <person name="Solomon K.V."/>
            <person name="De Groot R."/>
            <person name="Kuo A."/>
            <person name="Mondo S.J."/>
            <person name="Salamov A.A."/>
            <person name="Labutti K."/>
            <person name="Zhao Z."/>
            <person name="Chiniquy J."/>
            <person name="Barry K."/>
            <person name="Brewer H.M."/>
            <person name="Purvine S.O."/>
            <person name="Wright A.T."/>
            <person name="Boxma B."/>
            <person name="Van Alen T."/>
            <person name="Hackstein J.H."/>
            <person name="Baker S.E."/>
            <person name="Grigoriev I.V."/>
            <person name="O'Malley M.A."/>
        </authorList>
    </citation>
    <scope>NUCLEOTIDE SEQUENCE [LARGE SCALE GENOMIC DNA]</scope>
    <source>
        <strain evidence="1 2">G1</strain>
    </source>
</reference>
<organism evidence="1 2">
    <name type="scientific">Neocallimastix californiae</name>
    <dbReference type="NCBI Taxonomy" id="1754190"/>
    <lineage>
        <taxon>Eukaryota</taxon>
        <taxon>Fungi</taxon>
        <taxon>Fungi incertae sedis</taxon>
        <taxon>Chytridiomycota</taxon>
        <taxon>Chytridiomycota incertae sedis</taxon>
        <taxon>Neocallimastigomycetes</taxon>
        <taxon>Neocallimastigales</taxon>
        <taxon>Neocallimastigaceae</taxon>
        <taxon>Neocallimastix</taxon>
    </lineage>
</organism>
<gene>
    <name evidence="1" type="ORF">LY90DRAFT_516953</name>
</gene>
<dbReference type="EMBL" id="MCOG01000296">
    <property type="protein sequence ID" value="ORY20223.1"/>
    <property type="molecule type" value="Genomic_DNA"/>
</dbReference>
<accession>A0A1Y2ACD3</accession>
<proteinExistence type="predicted"/>